<comment type="caution">
    <text evidence="4">The sequence shown here is derived from an EMBL/GenBank/DDBJ whole genome shotgun (WGS) entry which is preliminary data.</text>
</comment>
<dbReference type="EMBL" id="BDEQ01000001">
    <property type="protein sequence ID" value="GAT96885.1"/>
    <property type="molecule type" value="Genomic_DNA"/>
</dbReference>
<dbReference type="SUPFAM" id="SSF52833">
    <property type="entry name" value="Thioredoxin-like"/>
    <property type="match status" value="2"/>
</dbReference>
<organism evidence="4 5">
    <name type="scientific">Entamoeba histolytica</name>
    <dbReference type="NCBI Taxonomy" id="5759"/>
    <lineage>
        <taxon>Eukaryota</taxon>
        <taxon>Amoebozoa</taxon>
        <taxon>Evosea</taxon>
        <taxon>Archamoebae</taxon>
        <taxon>Mastigamoebida</taxon>
        <taxon>Entamoebidae</taxon>
        <taxon>Entamoeba</taxon>
    </lineage>
</organism>
<protein>
    <recommendedName>
        <fullName evidence="3">Thioredoxin domain-containing protein</fullName>
    </recommendedName>
</protein>
<feature type="compositionally biased region" description="Polar residues" evidence="1">
    <location>
        <begin position="483"/>
        <end position="496"/>
    </location>
</feature>
<feature type="domain" description="Thioredoxin" evidence="3">
    <location>
        <begin position="18"/>
        <end position="115"/>
    </location>
</feature>
<dbReference type="Gene3D" id="3.40.30.10">
    <property type="entry name" value="Glutaredoxin"/>
    <property type="match status" value="2"/>
</dbReference>
<feature type="signal peptide" evidence="2">
    <location>
        <begin position="1"/>
        <end position="15"/>
    </location>
</feature>
<dbReference type="InterPro" id="IPR040090">
    <property type="entry name" value="TXNDC16"/>
</dbReference>
<feature type="compositionally biased region" description="Basic and acidic residues" evidence="1">
    <location>
        <begin position="497"/>
        <end position="506"/>
    </location>
</feature>
<keyword evidence="2" id="KW-0732">Signal</keyword>
<dbReference type="CDD" id="cd02947">
    <property type="entry name" value="TRX_family"/>
    <property type="match status" value="1"/>
</dbReference>
<feature type="chain" id="PRO_5013311853" description="Thioredoxin domain-containing protein" evidence="2">
    <location>
        <begin position="16"/>
        <end position="506"/>
    </location>
</feature>
<dbReference type="InterPro" id="IPR013766">
    <property type="entry name" value="Thioredoxin_domain"/>
</dbReference>
<feature type="region of interest" description="Disordered" evidence="1">
    <location>
        <begin position="482"/>
        <end position="506"/>
    </location>
</feature>
<name>A0A175JTS9_ENTHI</name>
<dbReference type="PANTHER" id="PTHR22699:SF1">
    <property type="entry name" value="THIOREDOXIN DOMAIN-CONTAINING PROTEIN 16"/>
    <property type="match status" value="1"/>
</dbReference>
<evidence type="ECO:0000259" key="3">
    <source>
        <dbReference type="Pfam" id="PF00085"/>
    </source>
</evidence>
<proteinExistence type="predicted"/>
<evidence type="ECO:0000256" key="2">
    <source>
        <dbReference type="SAM" id="SignalP"/>
    </source>
</evidence>
<dbReference type="VEuPathDB" id="AmoebaDB:EHI_072060"/>
<gene>
    <name evidence="4" type="ORF">CL6EHI_072060</name>
</gene>
<dbReference type="VEuPathDB" id="AmoebaDB:EHI8A_064010"/>
<dbReference type="VEuPathDB" id="AmoebaDB:EHI5A_044030"/>
<dbReference type="Proteomes" id="UP000078387">
    <property type="component" value="Unassembled WGS sequence"/>
</dbReference>
<dbReference type="AlphaFoldDB" id="A0A175JTS9"/>
<dbReference type="InterPro" id="IPR036249">
    <property type="entry name" value="Thioredoxin-like_sf"/>
</dbReference>
<evidence type="ECO:0000256" key="1">
    <source>
        <dbReference type="SAM" id="MobiDB-lite"/>
    </source>
</evidence>
<evidence type="ECO:0000313" key="5">
    <source>
        <dbReference type="Proteomes" id="UP000078387"/>
    </source>
</evidence>
<accession>A0A175JTS9</accession>
<reference evidence="4 5" key="1">
    <citation type="submission" date="2016-05" db="EMBL/GenBank/DDBJ databases">
        <title>First whole genome sequencing of Entamoeba histolytica HM1:IMSS-clone-6.</title>
        <authorList>
            <person name="Mukherjee Avik.K."/>
            <person name="Izumyama S."/>
            <person name="Nakada-Tsukui K."/>
            <person name="Nozaki T."/>
        </authorList>
    </citation>
    <scope>NUCLEOTIDE SEQUENCE [LARGE SCALE GENOMIC DNA]</scope>
    <source>
        <strain evidence="4 5">HM1:IMSS clone 6</strain>
    </source>
</reference>
<evidence type="ECO:0000313" key="4">
    <source>
        <dbReference type="EMBL" id="GAT96885.1"/>
    </source>
</evidence>
<dbReference type="PANTHER" id="PTHR22699">
    <property type="entry name" value="THIOREDOXIN DOMAIN-CONTAINING PROTEIN 16"/>
    <property type="match status" value="1"/>
</dbReference>
<dbReference type="Pfam" id="PF00085">
    <property type="entry name" value="Thioredoxin"/>
    <property type="match status" value="1"/>
</dbReference>
<sequence>MTLILILFILQMSNALYNLNYTNFEEALKQNQYIFVKFTISKNCPFCVDYTREFNQLSMFMDIPFGAVICEDKDIELCEKQNITVLPTSILYKDGKQYRSLYGMYEYGNIKQWVKNMLEPTYIEVKNEEEIKSYRTNNMVLITSYFPSRSDEQEYHSMLQYISNDVKRFKQQFIYIISDKYKKPTIVINSITSEEDEYSLEFELERNQTILEYKLLLGFIPLFSSLNTIQNLLEQIETPILHYIYDTKMLKSTLMKEIAKKYQLKLPFVTERAQESKVLAGHSQQIYPCISISFGLQVYSMNESTEITKESVESFIENFFSGKLQPEKKHRTSNPQLLSHQPPIITSDIYDEYTKEDAAIVICPFSFIKCQEYILSVMKGIYQAFENTPIKFGVLDIEEDDIIPVEQIVSYPTIVLATKDVNKTHIIIKPITSFDPIEVINEINLHCQFKLILNNNEVVQLRKSVEQIVAVIRANEIVENENKNTQNQESNQQNDLTNKEKNKEEL</sequence>
<dbReference type="VEuPathDB" id="AmoebaDB:KM1_056830"/>
<dbReference type="eggNOG" id="ENOG502RC9W">
    <property type="taxonomic scope" value="Eukaryota"/>
</dbReference>
<dbReference type="VEuPathDB" id="AmoebaDB:EHI7A_060930"/>